<sequence>MKTEELEKFLNLNDTTLSNIEGGNLSAGEVGNAFGICATAGAIIGGAFGAVPGALGGAVLGAQYCGGTWVIIRTH</sequence>
<proteinExistence type="predicted"/>
<accession>A0A6G4N960</accession>
<dbReference type="Pfam" id="PF10439">
    <property type="entry name" value="Bacteriocin_IIc"/>
    <property type="match status" value="1"/>
</dbReference>
<dbReference type="RefSeq" id="WP_003094351.1">
    <property type="nucleotide sequence ID" value="NZ_CAJHJQ010000010.1"/>
</dbReference>
<gene>
    <name evidence="1" type="ORF">G5S97_01055</name>
</gene>
<protein>
    <submittedName>
        <fullName evidence="1">ComC/BlpC family peptide pheromone/bacteriocin</fullName>
    </submittedName>
</protein>
<dbReference type="EMBL" id="JAAJBE010000002">
    <property type="protein sequence ID" value="NGG27136.1"/>
    <property type="molecule type" value="Genomic_DNA"/>
</dbReference>
<organism evidence="1">
    <name type="scientific">Streptococcus salivarius</name>
    <dbReference type="NCBI Taxonomy" id="1304"/>
    <lineage>
        <taxon>Bacteria</taxon>
        <taxon>Bacillati</taxon>
        <taxon>Bacillota</taxon>
        <taxon>Bacilli</taxon>
        <taxon>Lactobacillales</taxon>
        <taxon>Streptococcaceae</taxon>
        <taxon>Streptococcus</taxon>
    </lineage>
</organism>
<dbReference type="GO" id="GO:0042742">
    <property type="term" value="P:defense response to bacterium"/>
    <property type="evidence" value="ECO:0007669"/>
    <property type="project" value="InterPro"/>
</dbReference>
<reference evidence="1" key="1">
    <citation type="submission" date="2020-02" db="EMBL/GenBank/DDBJ databases">
        <title>Antibiotic resistance/susceptibility profiles of lactic acid-producing cocci isolated from the human vagina, and analysis of the genetic basis of atypical resistances.</title>
        <authorList>
            <person name="Sirichoat A."/>
            <person name="Florez A.B."/>
            <person name="Vazquez L."/>
            <person name="Buppasiri P."/>
            <person name="Panya M."/>
            <person name="Lulitanond V."/>
            <person name="Mayo B."/>
        </authorList>
    </citation>
    <scope>NUCLEOTIDE SEQUENCE</scope>
    <source>
        <strain evidence="1">VA08-2AN</strain>
    </source>
</reference>
<name>A0A6G4N960_STRSL</name>
<dbReference type="InterPro" id="IPR019493">
    <property type="entry name" value="Bacteriocin_IIb_lactacin-rel"/>
</dbReference>
<comment type="caution">
    <text evidence="1">The sequence shown here is derived from an EMBL/GenBank/DDBJ whole genome shotgun (WGS) entry which is preliminary data.</text>
</comment>
<evidence type="ECO:0000313" key="1">
    <source>
        <dbReference type="EMBL" id="NGG27136.1"/>
    </source>
</evidence>
<dbReference type="AlphaFoldDB" id="A0A6G4N960"/>